<gene>
    <name evidence="1" type="ORF">LTS18_002577</name>
</gene>
<evidence type="ECO:0000313" key="2">
    <source>
        <dbReference type="Proteomes" id="UP001186974"/>
    </source>
</evidence>
<keyword evidence="2" id="KW-1185">Reference proteome</keyword>
<dbReference type="Proteomes" id="UP001186974">
    <property type="component" value="Unassembled WGS sequence"/>
</dbReference>
<comment type="caution">
    <text evidence="1">The sequence shown here is derived from an EMBL/GenBank/DDBJ whole genome shotgun (WGS) entry which is preliminary data.</text>
</comment>
<accession>A0ACC3DUC9</accession>
<reference evidence="1" key="1">
    <citation type="submission" date="2024-09" db="EMBL/GenBank/DDBJ databases">
        <title>Black Yeasts Isolated from many extreme environments.</title>
        <authorList>
            <person name="Coleine C."/>
            <person name="Stajich J.E."/>
            <person name="Selbmann L."/>
        </authorList>
    </citation>
    <scope>NUCLEOTIDE SEQUENCE</scope>
    <source>
        <strain evidence="1">CCFEE 5737</strain>
    </source>
</reference>
<sequence>MIIIAVAYAKAAKDTAYLQKHYPKLQQWASYLLTDGQFPGNQLSTNDFQGRAANQPNLALNAVSGLDAMSQAATLPGKTADSTKYRNAAPQFVYTVQRYGTTTTGGNHTKLSYNDDPTTSTYSTTYNTRPDRALGSNIIPQSLLTENANFYAKHF</sequence>
<evidence type="ECO:0000313" key="1">
    <source>
        <dbReference type="EMBL" id="KAK3080303.1"/>
    </source>
</evidence>
<name>A0ACC3DUC9_9PEZI</name>
<proteinExistence type="predicted"/>
<organism evidence="1 2">
    <name type="scientific">Coniosporium uncinatum</name>
    <dbReference type="NCBI Taxonomy" id="93489"/>
    <lineage>
        <taxon>Eukaryota</taxon>
        <taxon>Fungi</taxon>
        <taxon>Dikarya</taxon>
        <taxon>Ascomycota</taxon>
        <taxon>Pezizomycotina</taxon>
        <taxon>Dothideomycetes</taxon>
        <taxon>Dothideomycetes incertae sedis</taxon>
        <taxon>Coniosporium</taxon>
    </lineage>
</organism>
<protein>
    <submittedName>
        <fullName evidence="1">Uncharacterized protein</fullName>
    </submittedName>
</protein>
<dbReference type="EMBL" id="JAWDJW010000631">
    <property type="protein sequence ID" value="KAK3080303.1"/>
    <property type="molecule type" value="Genomic_DNA"/>
</dbReference>